<proteinExistence type="predicted"/>
<dbReference type="InterPro" id="IPR011990">
    <property type="entry name" value="TPR-like_helical_dom_sf"/>
</dbReference>
<name>A0A4R4ECH0_9BACL</name>
<dbReference type="OrthoDB" id="9815923at2"/>
<dbReference type="SUPFAM" id="SSF48452">
    <property type="entry name" value="TPR-like"/>
    <property type="match status" value="1"/>
</dbReference>
<reference evidence="3 4" key="1">
    <citation type="submission" date="2019-03" db="EMBL/GenBank/DDBJ databases">
        <authorList>
            <person name="Kim M.K.M."/>
        </authorList>
    </citation>
    <scope>NUCLEOTIDE SEQUENCE [LARGE SCALE GENOMIC DNA]</scope>
    <source>
        <strain evidence="3 4">18JY21-1</strain>
    </source>
</reference>
<feature type="repeat" description="TPR" evidence="1">
    <location>
        <begin position="575"/>
        <end position="608"/>
    </location>
</feature>
<dbReference type="PROSITE" id="PS50005">
    <property type="entry name" value="TPR"/>
    <property type="match status" value="1"/>
</dbReference>
<dbReference type="CDD" id="cd02511">
    <property type="entry name" value="Beta4Glucosyltransferase"/>
    <property type="match status" value="1"/>
</dbReference>
<evidence type="ECO:0000259" key="2">
    <source>
        <dbReference type="Pfam" id="PF00535"/>
    </source>
</evidence>
<keyword evidence="3" id="KW-0808">Transferase</keyword>
<dbReference type="SMART" id="SM00028">
    <property type="entry name" value="TPR"/>
    <property type="match status" value="4"/>
</dbReference>
<evidence type="ECO:0000313" key="4">
    <source>
        <dbReference type="Proteomes" id="UP000295418"/>
    </source>
</evidence>
<organism evidence="3 4">
    <name type="scientific">Paenibacillus albiflavus</name>
    <dbReference type="NCBI Taxonomy" id="2545760"/>
    <lineage>
        <taxon>Bacteria</taxon>
        <taxon>Bacillati</taxon>
        <taxon>Bacillota</taxon>
        <taxon>Bacilli</taxon>
        <taxon>Bacillales</taxon>
        <taxon>Paenibacillaceae</taxon>
        <taxon>Paenibacillus</taxon>
    </lineage>
</organism>
<feature type="domain" description="Glycosyltransferase 2-like" evidence="2">
    <location>
        <begin position="6"/>
        <end position="100"/>
    </location>
</feature>
<evidence type="ECO:0000256" key="1">
    <source>
        <dbReference type="PROSITE-ProRule" id="PRU00339"/>
    </source>
</evidence>
<dbReference type="PANTHER" id="PTHR43630">
    <property type="entry name" value="POLY-BETA-1,6-N-ACETYL-D-GLUCOSAMINE SYNTHASE"/>
    <property type="match status" value="1"/>
</dbReference>
<dbReference type="InterPro" id="IPR001173">
    <property type="entry name" value="Glyco_trans_2-like"/>
</dbReference>
<dbReference type="Gene3D" id="3.90.550.10">
    <property type="entry name" value="Spore Coat Polysaccharide Biosynthesis Protein SpsA, Chain A"/>
    <property type="match status" value="1"/>
</dbReference>
<sequence>MDKLISLCMIVKDEERVLARCLDSVKGLVDEIIIVDTGSTDRTKEIASKYTDHVYDYTWSNDFAAARNESIRRATSEWILVLDADEYVQQAGIESLRTYLINKTPSPYTVLMVPIINYLGSANVDDSIVEATVARVFKAGLGTHYTKPIHEQITNHDHRLQFVQYPLRLYHTGYTEQTRKAKNKSERNLQILERLTETSASKPVDYFSLGNEYASILNHTKAIEYYRRAFKGAQRTIAWYDTCLVNFINSLIYVQEYHEAWELIENYLIEWDNSPDYLSAKGTVLYCLGFYDVSKDYFHAAVQAAETAAKSKDRFWLVSPDYAYKIPYQMLEHYYDHKQDTQQIVLMLIKILQGNPYQYQSLSKLISLLIQREDTQSIINLLERIYSNDVPKDILYLFQATFRSGDTQLSTYYMNKLEATKLVLPVQNNLLYAVLLQDQQRFDRYRELLPEHTMGDLNQSDVMPYLLAALLWKQPMYIPMLSQDHSLFFIRELIIQTLEGESVVITPSKAEVTLLFDLLTSLFTYKLYDAYDQLLQRISSAWLINLLADYYYQSNRLELALDYYSLLLDAGELRAQGYVNLAFLHYNQGAMDEGLAFMQQAIELQPNEIALYTVLCTNTQDHNVIETYKQKLFDQFPGYKDMELFRSL</sequence>
<keyword evidence="4" id="KW-1185">Reference proteome</keyword>
<dbReference type="Pfam" id="PF00535">
    <property type="entry name" value="Glycos_transf_2"/>
    <property type="match status" value="1"/>
</dbReference>
<dbReference type="InterPro" id="IPR029044">
    <property type="entry name" value="Nucleotide-diphossugar_trans"/>
</dbReference>
<gene>
    <name evidence="3" type="ORF">E0485_12795</name>
</gene>
<dbReference type="RefSeq" id="WP_132418442.1">
    <property type="nucleotide sequence ID" value="NZ_SKFG01000011.1"/>
</dbReference>
<dbReference type="InterPro" id="IPR019734">
    <property type="entry name" value="TPR_rpt"/>
</dbReference>
<dbReference type="AlphaFoldDB" id="A0A4R4ECH0"/>
<dbReference type="SUPFAM" id="SSF53448">
    <property type="entry name" value="Nucleotide-diphospho-sugar transferases"/>
    <property type="match status" value="1"/>
</dbReference>
<comment type="caution">
    <text evidence="3">The sequence shown here is derived from an EMBL/GenBank/DDBJ whole genome shotgun (WGS) entry which is preliminary data.</text>
</comment>
<protein>
    <submittedName>
        <fullName evidence="3">Glycosyltransferase</fullName>
    </submittedName>
</protein>
<accession>A0A4R4ECH0</accession>
<dbReference type="PANTHER" id="PTHR43630:SF2">
    <property type="entry name" value="GLYCOSYLTRANSFERASE"/>
    <property type="match status" value="1"/>
</dbReference>
<dbReference type="Pfam" id="PF13181">
    <property type="entry name" value="TPR_8"/>
    <property type="match status" value="1"/>
</dbReference>
<dbReference type="Gene3D" id="1.25.40.10">
    <property type="entry name" value="Tetratricopeptide repeat domain"/>
    <property type="match status" value="2"/>
</dbReference>
<dbReference type="GO" id="GO:0016740">
    <property type="term" value="F:transferase activity"/>
    <property type="evidence" value="ECO:0007669"/>
    <property type="project" value="UniProtKB-KW"/>
</dbReference>
<dbReference type="EMBL" id="SKFG01000011">
    <property type="protein sequence ID" value="TCZ76853.1"/>
    <property type="molecule type" value="Genomic_DNA"/>
</dbReference>
<dbReference type="Proteomes" id="UP000295418">
    <property type="component" value="Unassembled WGS sequence"/>
</dbReference>
<keyword evidence="1" id="KW-0802">TPR repeat</keyword>
<evidence type="ECO:0000313" key="3">
    <source>
        <dbReference type="EMBL" id="TCZ76853.1"/>
    </source>
</evidence>